<proteinExistence type="predicted"/>
<dbReference type="EMBL" id="ANKC01000945">
    <property type="protein sequence ID" value="EPC73386.1"/>
    <property type="molecule type" value="Genomic_DNA"/>
</dbReference>
<evidence type="ECO:0000256" key="1">
    <source>
        <dbReference type="ARBA" id="ARBA00023125"/>
    </source>
</evidence>
<name>S2RPI3_LACPA</name>
<feature type="domain" description="HTH tetR-type" evidence="3">
    <location>
        <begin position="8"/>
        <end position="68"/>
    </location>
</feature>
<sequence>MATNAKMVETEIKIQKAFIQLLQQEGFGKLSVQQLVKLASISRGTFYLHYFDKYDLLNHYEDEIVSHVNSIFERFPKPMMQNSRGKTTHENDAFFQLFKYLYRQRELAALLLNESSTQLIGKVKQLIVAVLRQGDGDAANNSGQVPSEYAQEIVSQGVLDIIVYWLNQNPVLSPEEAYHIFRQTRLLTPEQLTRQIK</sequence>
<comment type="caution">
    <text evidence="4">The sequence shown here is derived from an EMBL/GenBank/DDBJ whole genome shotgun (WGS) entry which is preliminary data.</text>
</comment>
<evidence type="ECO:0000313" key="4">
    <source>
        <dbReference type="EMBL" id="EPC73386.1"/>
    </source>
</evidence>
<feature type="DNA-binding region" description="H-T-H motif" evidence="2">
    <location>
        <begin position="31"/>
        <end position="50"/>
    </location>
</feature>
<dbReference type="Pfam" id="PF00440">
    <property type="entry name" value="TetR_N"/>
    <property type="match status" value="1"/>
</dbReference>
<dbReference type="Proteomes" id="UP000014243">
    <property type="component" value="Unassembled WGS sequence"/>
</dbReference>
<dbReference type="InterPro" id="IPR039532">
    <property type="entry name" value="TetR_C_Firmicutes"/>
</dbReference>
<evidence type="ECO:0000256" key="2">
    <source>
        <dbReference type="PROSITE-ProRule" id="PRU00335"/>
    </source>
</evidence>
<protein>
    <submittedName>
        <fullName evidence="4">Bacterial regulatory s, tetR family protein</fullName>
    </submittedName>
</protein>
<dbReference type="SUPFAM" id="SSF46689">
    <property type="entry name" value="Homeodomain-like"/>
    <property type="match status" value="1"/>
</dbReference>
<gene>
    <name evidence="4" type="ORF">Lpp126_13272</name>
</gene>
<accession>S2RPI3</accession>
<dbReference type="PROSITE" id="PS50977">
    <property type="entry name" value="HTH_TETR_2"/>
    <property type="match status" value="1"/>
</dbReference>
<dbReference type="InterPro" id="IPR009057">
    <property type="entry name" value="Homeodomain-like_sf"/>
</dbReference>
<dbReference type="InterPro" id="IPR050624">
    <property type="entry name" value="HTH-type_Tx_Regulator"/>
</dbReference>
<dbReference type="Pfam" id="PF14278">
    <property type="entry name" value="TetR_C_8"/>
    <property type="match status" value="1"/>
</dbReference>
<dbReference type="GO" id="GO:0003677">
    <property type="term" value="F:DNA binding"/>
    <property type="evidence" value="ECO:0007669"/>
    <property type="project" value="UniProtKB-UniRule"/>
</dbReference>
<dbReference type="PANTHER" id="PTHR43479:SF7">
    <property type="entry name" value="TETR-FAMILY TRANSCRIPTIONAL REGULATOR"/>
    <property type="match status" value="1"/>
</dbReference>
<reference evidence="4 5" key="1">
    <citation type="journal article" date="2013" name="PLoS ONE">
        <title>Lactobacillus paracasei comparative genomics: towards species pan-genome definition and exploitation of diversity.</title>
        <authorList>
            <person name="Smokvina T."/>
            <person name="Wels M."/>
            <person name="Polka J."/>
            <person name="Chervaux C."/>
            <person name="Brisse S."/>
            <person name="Boekhorst J."/>
            <person name="van Hylckama Vlieg J.E."/>
            <person name="Siezen R.J."/>
        </authorList>
    </citation>
    <scope>NUCLEOTIDE SEQUENCE [LARGE SCALE GENOMIC DNA]</scope>
    <source>
        <strain evidence="4 5">Lpp126</strain>
    </source>
</reference>
<dbReference type="PANTHER" id="PTHR43479">
    <property type="entry name" value="ACREF/ENVCD OPERON REPRESSOR-RELATED"/>
    <property type="match status" value="1"/>
</dbReference>
<dbReference type="PATRIC" id="fig|1256206.3.peg.2036"/>
<evidence type="ECO:0000259" key="3">
    <source>
        <dbReference type="PROSITE" id="PS50977"/>
    </source>
</evidence>
<keyword evidence="1 2" id="KW-0238">DNA-binding</keyword>
<dbReference type="InterPro" id="IPR001647">
    <property type="entry name" value="HTH_TetR"/>
</dbReference>
<dbReference type="AlphaFoldDB" id="S2RPI3"/>
<dbReference type="Gene3D" id="1.10.357.10">
    <property type="entry name" value="Tetracycline Repressor, domain 2"/>
    <property type="match status" value="1"/>
</dbReference>
<organism evidence="4 5">
    <name type="scientific">Lacticaseibacillus paracasei subsp. paracasei Lpp126</name>
    <dbReference type="NCBI Taxonomy" id="1256206"/>
    <lineage>
        <taxon>Bacteria</taxon>
        <taxon>Bacillati</taxon>
        <taxon>Bacillota</taxon>
        <taxon>Bacilli</taxon>
        <taxon>Lactobacillales</taxon>
        <taxon>Lactobacillaceae</taxon>
        <taxon>Lacticaseibacillus</taxon>
    </lineage>
</organism>
<evidence type="ECO:0000313" key="5">
    <source>
        <dbReference type="Proteomes" id="UP000014243"/>
    </source>
</evidence>